<dbReference type="RefSeq" id="WP_081203002.1">
    <property type="nucleotide sequence ID" value="NZ_FOCZ01000009.1"/>
</dbReference>
<dbReference type="AlphaFoldDB" id="A0A1V9EE09"/>
<dbReference type="PANTHER" id="PTHR34106:SF4">
    <property type="entry name" value="BLL5143 PROTEIN"/>
    <property type="match status" value="1"/>
</dbReference>
<keyword evidence="1" id="KW-0328">Glycosyltransferase</keyword>
<reference evidence="5" key="1">
    <citation type="submission" date="2016-04" db="EMBL/GenBank/DDBJ databases">
        <authorList>
            <person name="Chen L."/>
            <person name="Zhuang W."/>
            <person name="Wang G."/>
        </authorList>
    </citation>
    <scope>NUCLEOTIDE SEQUENCE [LARGE SCALE GENOMIC DNA]</scope>
    <source>
        <strain evidence="5">17621</strain>
    </source>
</reference>
<gene>
    <name evidence="4" type="ORF">A4H97_33465</name>
</gene>
<dbReference type="OrthoDB" id="9775877at2"/>
<comment type="caution">
    <text evidence="4">The sequence shown here is derived from an EMBL/GenBank/DDBJ whole genome shotgun (WGS) entry which is preliminary data.</text>
</comment>
<keyword evidence="4" id="KW-0378">Hydrolase</keyword>
<dbReference type="SUPFAM" id="SSF75005">
    <property type="entry name" value="Arabinanase/levansucrase/invertase"/>
    <property type="match status" value="1"/>
</dbReference>
<sequence>MKLQVNRINVRLNPDVRKVIPRFFNTGDERSLTLINRVMQLPDNQVNELLLQVQHEFHKRYSNIRLVFVKHFELIKHLLTEKECLALSFEKKLLIGSYFTMEYSLEHAALFNPSIVEDPDQSDTAAGEKNVIVSFRATGEGHISSLVFKRAKLDKNAKIHFEPSGKYMNQGTVTQQKRNNKKAFKELLSQYPFPEGICTDILNQLKDTFSYKEIESVVKNALQHVGTGTAKNKLKYDILSLVNTSYELHFLQESLLSERVIFPVTFTEKNGIEDARFIKFTAEDGATTYFATYTAYDGSFILPHLIETKDFLHFKMSPLHGKAAVNKNLALFPRKINGQYAMISRIDGVNNYIMFSEDLYLWETATLLQQPVYPWEFVQIGNAGSPIETEEGWLVITHGVGPMRKYCLGASLFNLNDPTKELGRLKEPLLMPDEDEWHGYVPNVVYSCGAILHQDCLFIPYAVSDYATSFATVPLAALLNAMN</sequence>
<evidence type="ECO:0000256" key="3">
    <source>
        <dbReference type="ARBA" id="ARBA00024356"/>
    </source>
</evidence>
<evidence type="ECO:0000256" key="1">
    <source>
        <dbReference type="ARBA" id="ARBA00022676"/>
    </source>
</evidence>
<dbReference type="STRING" id="354355.SAMN05660816_04821"/>
<dbReference type="InterPro" id="IPR007184">
    <property type="entry name" value="Mannoside_phosphorylase"/>
</dbReference>
<comment type="similarity">
    <text evidence="3">Belongs to the glycosyl hydrolase 130 family.</text>
</comment>
<evidence type="ECO:0000313" key="4">
    <source>
        <dbReference type="EMBL" id="OQP44204.1"/>
    </source>
</evidence>
<dbReference type="GO" id="GO:0016798">
    <property type="term" value="F:hydrolase activity, acting on glycosyl bonds"/>
    <property type="evidence" value="ECO:0007669"/>
    <property type="project" value="UniProtKB-KW"/>
</dbReference>
<name>A0A1V9EE09_9BACT</name>
<dbReference type="Proteomes" id="UP000192610">
    <property type="component" value="Unassembled WGS sequence"/>
</dbReference>
<dbReference type="CDD" id="cd18613">
    <property type="entry name" value="GH130"/>
    <property type="match status" value="1"/>
</dbReference>
<keyword evidence="5" id="KW-1185">Reference proteome</keyword>
<dbReference type="PANTHER" id="PTHR34106">
    <property type="entry name" value="GLYCOSIDASE"/>
    <property type="match status" value="1"/>
</dbReference>
<dbReference type="Pfam" id="PF04041">
    <property type="entry name" value="Glyco_hydro_130"/>
    <property type="match status" value="1"/>
</dbReference>
<evidence type="ECO:0000256" key="2">
    <source>
        <dbReference type="ARBA" id="ARBA00022679"/>
    </source>
</evidence>
<organism evidence="4 5">
    <name type="scientific">Niastella yeongjuensis</name>
    <dbReference type="NCBI Taxonomy" id="354355"/>
    <lineage>
        <taxon>Bacteria</taxon>
        <taxon>Pseudomonadati</taxon>
        <taxon>Bacteroidota</taxon>
        <taxon>Chitinophagia</taxon>
        <taxon>Chitinophagales</taxon>
        <taxon>Chitinophagaceae</taxon>
        <taxon>Niastella</taxon>
    </lineage>
</organism>
<protein>
    <submittedName>
        <fullName evidence="4">Glycosidase</fullName>
    </submittedName>
</protein>
<proteinExistence type="inferred from homology"/>
<dbReference type="EMBL" id="LVXG01000036">
    <property type="protein sequence ID" value="OQP44204.1"/>
    <property type="molecule type" value="Genomic_DNA"/>
</dbReference>
<keyword evidence="4" id="KW-0326">Glycosidase</keyword>
<dbReference type="Gene3D" id="2.115.10.20">
    <property type="entry name" value="Glycosyl hydrolase domain, family 43"/>
    <property type="match status" value="1"/>
</dbReference>
<evidence type="ECO:0000313" key="5">
    <source>
        <dbReference type="Proteomes" id="UP000192610"/>
    </source>
</evidence>
<dbReference type="InterPro" id="IPR023296">
    <property type="entry name" value="Glyco_hydro_beta-prop_sf"/>
</dbReference>
<accession>A0A1V9EE09</accession>
<keyword evidence="2" id="KW-0808">Transferase</keyword>
<dbReference type="GO" id="GO:0016757">
    <property type="term" value="F:glycosyltransferase activity"/>
    <property type="evidence" value="ECO:0007669"/>
    <property type="project" value="UniProtKB-KW"/>
</dbReference>